<protein>
    <submittedName>
        <fullName evidence="2">Uncharacterized protein</fullName>
    </submittedName>
</protein>
<dbReference type="EMBL" id="MN739613">
    <property type="protein sequence ID" value="QHT15497.1"/>
    <property type="molecule type" value="Genomic_DNA"/>
</dbReference>
<evidence type="ECO:0000313" key="2">
    <source>
        <dbReference type="EMBL" id="QHT15497.1"/>
    </source>
</evidence>
<sequence length="117" mass="12717">MTTYELIILGNVPFLGSNDGQLYYYDSKSVAASQKPIHIGTYSKEHGTYTLIEGWKERVADTVRQFRDSLVPTERGIPVIRAAKPPRAAPKTASPKAKNPRSVKGRSKVAGTGAEGV</sequence>
<reference evidence="2" key="1">
    <citation type="journal article" date="2020" name="Nature">
        <title>Giant virus diversity and host interactions through global metagenomics.</title>
        <authorList>
            <person name="Schulz F."/>
            <person name="Roux S."/>
            <person name="Paez-Espino D."/>
            <person name="Jungbluth S."/>
            <person name="Walsh D.A."/>
            <person name="Denef V.J."/>
            <person name="McMahon K.D."/>
            <person name="Konstantinidis K.T."/>
            <person name="Eloe-Fadrosh E.A."/>
            <person name="Kyrpides N.C."/>
            <person name="Woyke T."/>
        </authorList>
    </citation>
    <scope>NUCLEOTIDE SEQUENCE</scope>
    <source>
        <strain evidence="2">GVMAG-M-3300023174-176</strain>
    </source>
</reference>
<feature type="compositionally biased region" description="Basic residues" evidence="1">
    <location>
        <begin position="98"/>
        <end position="107"/>
    </location>
</feature>
<proteinExistence type="predicted"/>
<evidence type="ECO:0000256" key="1">
    <source>
        <dbReference type="SAM" id="MobiDB-lite"/>
    </source>
</evidence>
<name>A0A6C0DG47_9ZZZZ</name>
<feature type="region of interest" description="Disordered" evidence="1">
    <location>
        <begin position="77"/>
        <end position="117"/>
    </location>
</feature>
<accession>A0A6C0DG47</accession>
<dbReference type="AlphaFoldDB" id="A0A6C0DG47"/>
<feature type="compositionally biased region" description="Low complexity" evidence="1">
    <location>
        <begin position="82"/>
        <end position="97"/>
    </location>
</feature>
<organism evidence="2">
    <name type="scientific">viral metagenome</name>
    <dbReference type="NCBI Taxonomy" id="1070528"/>
    <lineage>
        <taxon>unclassified sequences</taxon>
        <taxon>metagenomes</taxon>
        <taxon>organismal metagenomes</taxon>
    </lineage>
</organism>